<dbReference type="Gene3D" id="1.10.10.60">
    <property type="entry name" value="Homeodomain-like"/>
    <property type="match status" value="2"/>
</dbReference>
<evidence type="ECO:0000313" key="6">
    <source>
        <dbReference type="Proteomes" id="UP000307943"/>
    </source>
</evidence>
<dbReference type="RefSeq" id="WP_139600857.1">
    <property type="nucleotide sequence ID" value="NZ_VDCQ01000004.1"/>
</dbReference>
<comment type="caution">
    <text evidence="5">The sequence shown here is derived from an EMBL/GenBank/DDBJ whole genome shotgun (WGS) entry which is preliminary data.</text>
</comment>
<evidence type="ECO:0000259" key="4">
    <source>
        <dbReference type="PROSITE" id="PS01124"/>
    </source>
</evidence>
<feature type="domain" description="HTH araC/xylS-type" evidence="4">
    <location>
        <begin position="154"/>
        <end position="252"/>
    </location>
</feature>
<dbReference type="InterPro" id="IPR037923">
    <property type="entry name" value="HTH-like"/>
</dbReference>
<dbReference type="InterPro" id="IPR018060">
    <property type="entry name" value="HTH_AraC"/>
</dbReference>
<dbReference type="GO" id="GO:0043565">
    <property type="term" value="F:sequence-specific DNA binding"/>
    <property type="evidence" value="ECO:0007669"/>
    <property type="project" value="InterPro"/>
</dbReference>
<organism evidence="5 6">
    <name type="scientific">Paenibacillus hemerocallicola</name>
    <dbReference type="NCBI Taxonomy" id="1172614"/>
    <lineage>
        <taxon>Bacteria</taxon>
        <taxon>Bacillati</taxon>
        <taxon>Bacillota</taxon>
        <taxon>Bacilli</taxon>
        <taxon>Bacillales</taxon>
        <taxon>Paenibacillaceae</taxon>
        <taxon>Paenibacillus</taxon>
    </lineage>
</organism>
<gene>
    <name evidence="5" type="ORF">FE784_04095</name>
</gene>
<dbReference type="PANTHER" id="PTHR43280:SF28">
    <property type="entry name" value="HTH-TYPE TRANSCRIPTIONAL ACTIVATOR RHAS"/>
    <property type="match status" value="1"/>
</dbReference>
<keyword evidence="2" id="KW-0238">DNA-binding</keyword>
<dbReference type="SMART" id="SM00342">
    <property type="entry name" value="HTH_ARAC"/>
    <property type="match status" value="1"/>
</dbReference>
<dbReference type="Gene3D" id="2.60.120.10">
    <property type="entry name" value="Jelly Rolls"/>
    <property type="match status" value="1"/>
</dbReference>
<dbReference type="InterPro" id="IPR003313">
    <property type="entry name" value="AraC-bd"/>
</dbReference>
<dbReference type="SUPFAM" id="SSF51215">
    <property type="entry name" value="Regulatory protein AraC"/>
    <property type="match status" value="1"/>
</dbReference>
<dbReference type="OrthoDB" id="506156at2"/>
<name>A0A5C4TEX8_9BACL</name>
<evidence type="ECO:0000256" key="3">
    <source>
        <dbReference type="ARBA" id="ARBA00023163"/>
    </source>
</evidence>
<dbReference type="PROSITE" id="PS01124">
    <property type="entry name" value="HTH_ARAC_FAMILY_2"/>
    <property type="match status" value="1"/>
</dbReference>
<dbReference type="EMBL" id="VDCQ01000004">
    <property type="protein sequence ID" value="TNJ67571.1"/>
    <property type="molecule type" value="Genomic_DNA"/>
</dbReference>
<reference evidence="5 6" key="1">
    <citation type="submission" date="2019-05" db="EMBL/GenBank/DDBJ databases">
        <title>We sequenced the genome of Paenibacillus hemerocallicola KCTC 33185 for further insight into its adaptation and study the phylogeny of Paenibacillus.</title>
        <authorList>
            <person name="Narsing Rao M.P."/>
        </authorList>
    </citation>
    <scope>NUCLEOTIDE SEQUENCE [LARGE SCALE GENOMIC DNA]</scope>
    <source>
        <strain evidence="5 6">KCTC 33185</strain>
    </source>
</reference>
<evidence type="ECO:0000313" key="5">
    <source>
        <dbReference type="EMBL" id="TNJ67571.1"/>
    </source>
</evidence>
<dbReference type="AlphaFoldDB" id="A0A5C4TEX8"/>
<evidence type="ECO:0000256" key="1">
    <source>
        <dbReference type="ARBA" id="ARBA00023015"/>
    </source>
</evidence>
<keyword evidence="1" id="KW-0805">Transcription regulation</keyword>
<dbReference type="GO" id="GO:0003700">
    <property type="term" value="F:DNA-binding transcription factor activity"/>
    <property type="evidence" value="ECO:0007669"/>
    <property type="project" value="InterPro"/>
</dbReference>
<accession>A0A5C4TEX8</accession>
<dbReference type="PANTHER" id="PTHR43280">
    <property type="entry name" value="ARAC-FAMILY TRANSCRIPTIONAL REGULATOR"/>
    <property type="match status" value="1"/>
</dbReference>
<sequence>MRQSHFHDIYEIYYLVSGERNYLIGDRTYRISTGDLVFISPYELHRATNTSVPYNDSIVINFSKTFLGDDRVWIEDELSPFASGRHVLSLPLPVRTRVEEIFRTMELEYRERNIAFEGVIRAALAELLIVGIRHNRAASDKTNEYDDPHHQKISEIVRFINDNYGQPITLDALSARFYISPYHLSRLFKKMTGFTYVEYVATVRIYAAQKLLRETKWKVQRIMEHVGFQNLAHFGKVFKKTSGCTPLQYRKGSGV</sequence>
<dbReference type="Pfam" id="PF12833">
    <property type="entry name" value="HTH_18"/>
    <property type="match status" value="1"/>
</dbReference>
<dbReference type="InterPro" id="IPR009057">
    <property type="entry name" value="Homeodomain-like_sf"/>
</dbReference>
<keyword evidence="6" id="KW-1185">Reference proteome</keyword>
<dbReference type="InterPro" id="IPR014710">
    <property type="entry name" value="RmlC-like_jellyroll"/>
</dbReference>
<dbReference type="Proteomes" id="UP000307943">
    <property type="component" value="Unassembled WGS sequence"/>
</dbReference>
<protein>
    <submittedName>
        <fullName evidence="5">Helix-turn-helix domain-containing protein</fullName>
    </submittedName>
</protein>
<proteinExistence type="predicted"/>
<evidence type="ECO:0000256" key="2">
    <source>
        <dbReference type="ARBA" id="ARBA00023125"/>
    </source>
</evidence>
<dbReference type="SUPFAM" id="SSF46689">
    <property type="entry name" value="Homeodomain-like"/>
    <property type="match status" value="2"/>
</dbReference>
<keyword evidence="3" id="KW-0804">Transcription</keyword>
<dbReference type="Pfam" id="PF02311">
    <property type="entry name" value="AraC_binding"/>
    <property type="match status" value="1"/>
</dbReference>